<accession>A0ABW0HXA6</accession>
<keyword evidence="1" id="KW-0805">Transcription regulation</keyword>
<dbReference type="Gene3D" id="1.10.10.10">
    <property type="entry name" value="Winged helix-like DNA-binding domain superfamily/Winged helix DNA-binding domain"/>
    <property type="match status" value="1"/>
</dbReference>
<evidence type="ECO:0000259" key="5">
    <source>
        <dbReference type="PROSITE" id="PS51078"/>
    </source>
</evidence>
<dbReference type="EMBL" id="JBHSMI010000052">
    <property type="protein sequence ID" value="MFC5405895.1"/>
    <property type="molecule type" value="Genomic_DNA"/>
</dbReference>
<dbReference type="RefSeq" id="WP_378137593.1">
    <property type="nucleotide sequence ID" value="NZ_JBHSMI010000052.1"/>
</dbReference>
<gene>
    <name evidence="6" type="ORF">ACFPOF_24405</name>
</gene>
<reference evidence="7" key="1">
    <citation type="journal article" date="2019" name="Int. J. Syst. Evol. Microbiol.">
        <title>The Global Catalogue of Microorganisms (GCM) 10K type strain sequencing project: providing services to taxonomists for standard genome sequencing and annotation.</title>
        <authorList>
            <consortium name="The Broad Institute Genomics Platform"/>
            <consortium name="The Broad Institute Genome Sequencing Center for Infectious Disease"/>
            <person name="Wu L."/>
            <person name="Ma J."/>
        </authorList>
    </citation>
    <scope>NUCLEOTIDE SEQUENCE [LARGE SCALE GENOMIC DNA]</scope>
    <source>
        <strain evidence="7">CGMCC 1.18575</strain>
    </source>
</reference>
<feature type="domain" description="IclR-ED" evidence="5">
    <location>
        <begin position="69"/>
        <end position="245"/>
    </location>
</feature>
<dbReference type="SUPFAM" id="SSF55781">
    <property type="entry name" value="GAF domain-like"/>
    <property type="match status" value="1"/>
</dbReference>
<dbReference type="InterPro" id="IPR050707">
    <property type="entry name" value="HTH_MetabolicPath_Reg"/>
</dbReference>
<evidence type="ECO:0000256" key="3">
    <source>
        <dbReference type="ARBA" id="ARBA00023163"/>
    </source>
</evidence>
<keyword evidence="3" id="KW-0804">Transcription</keyword>
<dbReference type="PANTHER" id="PTHR30136">
    <property type="entry name" value="HELIX-TURN-HELIX TRANSCRIPTIONAL REGULATOR, ICLR FAMILY"/>
    <property type="match status" value="1"/>
</dbReference>
<dbReference type="InterPro" id="IPR036388">
    <property type="entry name" value="WH-like_DNA-bd_sf"/>
</dbReference>
<feature type="domain" description="HTH iclR-type" evidence="4">
    <location>
        <begin position="7"/>
        <end position="68"/>
    </location>
</feature>
<evidence type="ECO:0000259" key="4">
    <source>
        <dbReference type="PROSITE" id="PS51077"/>
    </source>
</evidence>
<dbReference type="InterPro" id="IPR005471">
    <property type="entry name" value="Tscrpt_reg_IclR_N"/>
</dbReference>
<dbReference type="InterPro" id="IPR036390">
    <property type="entry name" value="WH_DNA-bd_sf"/>
</dbReference>
<organism evidence="6 7">
    <name type="scientific">Cohnella soli</name>
    <dbReference type="NCBI Taxonomy" id="425005"/>
    <lineage>
        <taxon>Bacteria</taxon>
        <taxon>Bacillati</taxon>
        <taxon>Bacillota</taxon>
        <taxon>Bacilli</taxon>
        <taxon>Bacillales</taxon>
        <taxon>Paenibacillaceae</taxon>
        <taxon>Cohnella</taxon>
    </lineage>
</organism>
<keyword evidence="2" id="KW-0238">DNA-binding</keyword>
<dbReference type="PANTHER" id="PTHR30136:SF24">
    <property type="entry name" value="HTH-TYPE TRANSCRIPTIONAL REPRESSOR ALLR"/>
    <property type="match status" value="1"/>
</dbReference>
<keyword evidence="7" id="KW-1185">Reference proteome</keyword>
<dbReference type="SUPFAM" id="SSF46785">
    <property type="entry name" value="Winged helix' DNA-binding domain"/>
    <property type="match status" value="1"/>
</dbReference>
<dbReference type="InterPro" id="IPR029016">
    <property type="entry name" value="GAF-like_dom_sf"/>
</dbReference>
<sequence length="245" mass="26778">MDNKYWVPAIEKADAVLADIAREPGKLRLIDLSKRTGINKSSLFSLLNTLEKLNWIRKDKDDTFRIGPGLGTFAGGYFKEHNLIASFRLEAPGTAAAVEESIQLAELVGSDVLYLAKEEFPGLVRLTTEPGMRLPAHTTALGKVLLSFLTDEKIKGLYSSVSFQLATPNTISNLSMLIEALHQVREAGVGEDNEEAVQGICCIAMPIIRGGQAVAAVSCSMLKHRWETKKELVLQELKALAARLS</sequence>
<dbReference type="Pfam" id="PF01614">
    <property type="entry name" value="IclR_C"/>
    <property type="match status" value="1"/>
</dbReference>
<proteinExistence type="predicted"/>
<name>A0ABW0HXA6_9BACL</name>
<dbReference type="Proteomes" id="UP001596113">
    <property type="component" value="Unassembled WGS sequence"/>
</dbReference>
<evidence type="ECO:0000256" key="1">
    <source>
        <dbReference type="ARBA" id="ARBA00023015"/>
    </source>
</evidence>
<dbReference type="Pfam" id="PF09339">
    <property type="entry name" value="HTH_IclR"/>
    <property type="match status" value="1"/>
</dbReference>
<comment type="caution">
    <text evidence="6">The sequence shown here is derived from an EMBL/GenBank/DDBJ whole genome shotgun (WGS) entry which is preliminary data.</text>
</comment>
<dbReference type="PROSITE" id="PS51077">
    <property type="entry name" value="HTH_ICLR"/>
    <property type="match status" value="1"/>
</dbReference>
<evidence type="ECO:0000313" key="7">
    <source>
        <dbReference type="Proteomes" id="UP001596113"/>
    </source>
</evidence>
<dbReference type="PROSITE" id="PS51078">
    <property type="entry name" value="ICLR_ED"/>
    <property type="match status" value="1"/>
</dbReference>
<evidence type="ECO:0000256" key="2">
    <source>
        <dbReference type="ARBA" id="ARBA00023125"/>
    </source>
</evidence>
<evidence type="ECO:0000313" key="6">
    <source>
        <dbReference type="EMBL" id="MFC5405895.1"/>
    </source>
</evidence>
<dbReference type="Gene3D" id="3.30.450.40">
    <property type="match status" value="1"/>
</dbReference>
<protein>
    <submittedName>
        <fullName evidence="6">IclR family transcriptional regulator</fullName>
    </submittedName>
</protein>
<dbReference type="InterPro" id="IPR014757">
    <property type="entry name" value="Tscrpt_reg_IclR_C"/>
</dbReference>
<dbReference type="SMART" id="SM00346">
    <property type="entry name" value="HTH_ICLR"/>
    <property type="match status" value="1"/>
</dbReference>